<dbReference type="EMBL" id="QGKX02001521">
    <property type="protein sequence ID" value="KAF3506022.1"/>
    <property type="molecule type" value="Genomic_DNA"/>
</dbReference>
<sequence length="163" mass="17401">MCSLGGIGVITSLRTSGFPRDLKVQIYQGHDTISGSKGIPHILTRPLGPISKTARIQTTISGSIIKSPDSYTASGLQSRSQDLEKRPPGLQNDLRIQGEPSGSSTTFGSPDDPRVLMQPSGYKNNLQTPRAHVRENLKPPGTQPATRDVAATSGFLGYPLTYA</sequence>
<dbReference type="AlphaFoldDB" id="A0A8S9NXC6"/>
<dbReference type="Proteomes" id="UP000712600">
    <property type="component" value="Unassembled WGS sequence"/>
</dbReference>
<evidence type="ECO:0000256" key="1">
    <source>
        <dbReference type="SAM" id="MobiDB-lite"/>
    </source>
</evidence>
<proteinExistence type="predicted"/>
<accession>A0A8S9NXC6</accession>
<feature type="region of interest" description="Disordered" evidence="1">
    <location>
        <begin position="67"/>
        <end position="113"/>
    </location>
</feature>
<gene>
    <name evidence="2" type="ORF">F2Q69_00006782</name>
</gene>
<name>A0A8S9NXC6_BRACR</name>
<comment type="caution">
    <text evidence="2">The sequence shown here is derived from an EMBL/GenBank/DDBJ whole genome shotgun (WGS) entry which is preliminary data.</text>
</comment>
<organism evidence="2 3">
    <name type="scientific">Brassica cretica</name>
    <name type="common">Mustard</name>
    <dbReference type="NCBI Taxonomy" id="69181"/>
    <lineage>
        <taxon>Eukaryota</taxon>
        <taxon>Viridiplantae</taxon>
        <taxon>Streptophyta</taxon>
        <taxon>Embryophyta</taxon>
        <taxon>Tracheophyta</taxon>
        <taxon>Spermatophyta</taxon>
        <taxon>Magnoliopsida</taxon>
        <taxon>eudicotyledons</taxon>
        <taxon>Gunneridae</taxon>
        <taxon>Pentapetalae</taxon>
        <taxon>rosids</taxon>
        <taxon>malvids</taxon>
        <taxon>Brassicales</taxon>
        <taxon>Brassicaceae</taxon>
        <taxon>Brassiceae</taxon>
        <taxon>Brassica</taxon>
    </lineage>
</organism>
<feature type="compositionally biased region" description="Polar residues" evidence="1">
    <location>
        <begin position="67"/>
        <end position="80"/>
    </location>
</feature>
<evidence type="ECO:0000313" key="2">
    <source>
        <dbReference type="EMBL" id="KAF3506022.1"/>
    </source>
</evidence>
<reference evidence="2" key="1">
    <citation type="submission" date="2019-12" db="EMBL/GenBank/DDBJ databases">
        <title>Genome sequencing and annotation of Brassica cretica.</title>
        <authorList>
            <person name="Studholme D.J."/>
            <person name="Sarris P."/>
        </authorList>
    </citation>
    <scope>NUCLEOTIDE SEQUENCE</scope>
    <source>
        <strain evidence="2">PFS-109/04</strain>
        <tissue evidence="2">Leaf</tissue>
    </source>
</reference>
<protein>
    <submittedName>
        <fullName evidence="2">Uncharacterized protein</fullName>
    </submittedName>
</protein>
<evidence type="ECO:0000313" key="3">
    <source>
        <dbReference type="Proteomes" id="UP000712600"/>
    </source>
</evidence>